<dbReference type="InterPro" id="IPR004360">
    <property type="entry name" value="Glyas_Fos-R_dOase_dom"/>
</dbReference>
<name>A0ABQ6LHJ5_9RHOB</name>
<reference evidence="2 3" key="1">
    <citation type="submission" date="2023-04" db="EMBL/GenBank/DDBJ databases">
        <title>Marinoamorphus aggregata gen. nov., sp. Nov., isolate from tissue of brittle star Ophioplocus japonicus.</title>
        <authorList>
            <person name="Kawano K."/>
            <person name="Sawayama S."/>
            <person name="Nakagawa S."/>
        </authorList>
    </citation>
    <scope>NUCLEOTIDE SEQUENCE [LARGE SCALE GENOMIC DNA]</scope>
    <source>
        <strain evidence="2 3">NKW23</strain>
    </source>
</reference>
<dbReference type="Pfam" id="PF00903">
    <property type="entry name" value="Glyoxalase"/>
    <property type="match status" value="1"/>
</dbReference>
<evidence type="ECO:0000313" key="3">
    <source>
        <dbReference type="Proteomes" id="UP001239909"/>
    </source>
</evidence>
<protein>
    <submittedName>
        <fullName evidence="2">VOC family protein</fullName>
    </submittedName>
</protein>
<evidence type="ECO:0000259" key="1">
    <source>
        <dbReference type="PROSITE" id="PS51819"/>
    </source>
</evidence>
<accession>A0ABQ6LHJ5</accession>
<feature type="domain" description="VOC" evidence="1">
    <location>
        <begin position="21"/>
        <end position="150"/>
    </location>
</feature>
<keyword evidence="3" id="KW-1185">Reference proteome</keyword>
<evidence type="ECO:0000313" key="2">
    <source>
        <dbReference type="EMBL" id="GMG82757.1"/>
    </source>
</evidence>
<organism evidence="2 3">
    <name type="scientific">Paralimibaculum aggregatum</name>
    <dbReference type="NCBI Taxonomy" id="3036245"/>
    <lineage>
        <taxon>Bacteria</taxon>
        <taxon>Pseudomonadati</taxon>
        <taxon>Pseudomonadota</taxon>
        <taxon>Alphaproteobacteria</taxon>
        <taxon>Rhodobacterales</taxon>
        <taxon>Paracoccaceae</taxon>
        <taxon>Paralimibaculum</taxon>
    </lineage>
</organism>
<dbReference type="EMBL" id="BSYI01000013">
    <property type="protein sequence ID" value="GMG82757.1"/>
    <property type="molecule type" value="Genomic_DNA"/>
</dbReference>
<comment type="caution">
    <text evidence="2">The sequence shown here is derived from an EMBL/GenBank/DDBJ whole genome shotgun (WGS) entry which is preliminary data.</text>
</comment>
<gene>
    <name evidence="2" type="ORF">LNKW23_19700</name>
</gene>
<proteinExistence type="predicted"/>
<sequence length="160" mass="17488">MTDTDLDPDPGQGRGRRPAGGFAPLVAELLVEDLAASLGFWSGPLGFTVAYDRPAERFAYLERPEGGQIMLHQRCGVWETGALARPFGRGVMFQIAVAGLEPIIGRLEQAGWPLHAGPREAWRRIGDREGGRREIAVLDPDGYLLMLAEDLGSRPLRQTP</sequence>
<dbReference type="InterPro" id="IPR029068">
    <property type="entry name" value="Glyas_Bleomycin-R_OHBP_Dase"/>
</dbReference>
<dbReference type="RefSeq" id="WP_285671548.1">
    <property type="nucleotide sequence ID" value="NZ_BSYI01000013.1"/>
</dbReference>
<dbReference type="PROSITE" id="PS51819">
    <property type="entry name" value="VOC"/>
    <property type="match status" value="1"/>
</dbReference>
<dbReference type="InterPro" id="IPR037523">
    <property type="entry name" value="VOC_core"/>
</dbReference>
<dbReference type="SUPFAM" id="SSF54593">
    <property type="entry name" value="Glyoxalase/Bleomycin resistance protein/Dihydroxybiphenyl dioxygenase"/>
    <property type="match status" value="1"/>
</dbReference>
<dbReference type="Proteomes" id="UP001239909">
    <property type="component" value="Unassembled WGS sequence"/>
</dbReference>
<dbReference type="Gene3D" id="3.10.180.10">
    <property type="entry name" value="2,3-Dihydroxybiphenyl 1,2-Dioxygenase, domain 1"/>
    <property type="match status" value="1"/>
</dbReference>